<evidence type="ECO:0000313" key="1">
    <source>
        <dbReference type="EMBL" id="VGL99748.1"/>
    </source>
</evidence>
<reference evidence="1" key="1">
    <citation type="submission" date="2019-03" db="EMBL/GenBank/DDBJ databases">
        <authorList>
            <consortium name="Pathogen Informatics"/>
        </authorList>
    </citation>
    <scope>NUCLEOTIDE SEQUENCE</scope>
    <source>
        <strain evidence="1">5012STDY7626355</strain>
    </source>
</reference>
<dbReference type="RefSeq" id="WP_040182213.1">
    <property type="nucleotide sequence ID" value="NZ_BIIJ01000013.1"/>
</dbReference>
<protein>
    <submittedName>
        <fullName evidence="1">Uncharacterized protein</fullName>
    </submittedName>
</protein>
<proteinExistence type="predicted"/>
<accession>A0A486RDQ2</accession>
<dbReference type="AlphaFoldDB" id="A0A486RDQ2"/>
<organism evidence="1">
    <name type="scientific">Klebsiella pneumoniae</name>
    <dbReference type="NCBI Taxonomy" id="573"/>
    <lineage>
        <taxon>Bacteria</taxon>
        <taxon>Pseudomonadati</taxon>
        <taxon>Pseudomonadota</taxon>
        <taxon>Gammaproteobacteria</taxon>
        <taxon>Enterobacterales</taxon>
        <taxon>Enterobacteriaceae</taxon>
        <taxon>Klebsiella/Raoultella group</taxon>
        <taxon>Klebsiella</taxon>
        <taxon>Klebsiella pneumoniae complex</taxon>
    </lineage>
</organism>
<sequence>MHHFYELAYRCTYFSLNAINEAYERTVDELSETGSTPPVKNLQALNLQKMIHAVGLFSIFEAHLQRGLGAKNGYREAELILEQVGEVALKEDFHNCYLAINALKHGDGASYRLLLGKISSLPFVVETPNVPVFEEGDVSGIDGLVKVDDAFIEYCLKLIEKVSACISTHRPDFML</sequence>
<gene>
    <name evidence="1" type="ORF">SAMEA4873556_00006</name>
</gene>
<name>A0A486RDQ2_KLEPN</name>
<dbReference type="EMBL" id="CAAHDC010000001">
    <property type="protein sequence ID" value="VGL99748.1"/>
    <property type="molecule type" value="Genomic_DNA"/>
</dbReference>